<dbReference type="AlphaFoldDB" id="A0AAN8BHM2"/>
<evidence type="ECO:0000313" key="3">
    <source>
        <dbReference type="Proteomes" id="UP001335648"/>
    </source>
</evidence>
<organism evidence="2 3">
    <name type="scientific">Champsocephalus esox</name>
    <name type="common">pike icefish</name>
    <dbReference type="NCBI Taxonomy" id="159716"/>
    <lineage>
        <taxon>Eukaryota</taxon>
        <taxon>Metazoa</taxon>
        <taxon>Chordata</taxon>
        <taxon>Craniata</taxon>
        <taxon>Vertebrata</taxon>
        <taxon>Euteleostomi</taxon>
        <taxon>Actinopterygii</taxon>
        <taxon>Neopterygii</taxon>
        <taxon>Teleostei</taxon>
        <taxon>Neoteleostei</taxon>
        <taxon>Acanthomorphata</taxon>
        <taxon>Eupercaria</taxon>
        <taxon>Perciformes</taxon>
        <taxon>Notothenioidei</taxon>
        <taxon>Channichthyidae</taxon>
        <taxon>Champsocephalus</taxon>
    </lineage>
</organism>
<protein>
    <submittedName>
        <fullName evidence="2">Uncharacterized protein</fullName>
    </submittedName>
</protein>
<proteinExistence type="predicted"/>
<dbReference type="Proteomes" id="UP001335648">
    <property type="component" value="Unassembled WGS sequence"/>
</dbReference>
<name>A0AAN8BHM2_9TELE</name>
<feature type="region of interest" description="Disordered" evidence="1">
    <location>
        <begin position="1"/>
        <end position="23"/>
    </location>
</feature>
<dbReference type="EMBL" id="JAULUE010002060">
    <property type="protein sequence ID" value="KAK5884699.1"/>
    <property type="molecule type" value="Genomic_DNA"/>
</dbReference>
<sequence>MRKPQETLKPAPAESMLGTQHHRTQAGMQMMTWMNSWETYLKTPTASDNPSANLLHTPSPTTEVCYIFQLINITEKS</sequence>
<evidence type="ECO:0000256" key="1">
    <source>
        <dbReference type="SAM" id="MobiDB-lite"/>
    </source>
</evidence>
<accession>A0AAN8BHM2</accession>
<reference evidence="2 3" key="1">
    <citation type="journal article" date="2023" name="Mol. Biol. Evol.">
        <title>Genomics of Secondarily Temperate Adaptation in the Only Non-Antarctic Icefish.</title>
        <authorList>
            <person name="Rivera-Colon A.G."/>
            <person name="Rayamajhi N."/>
            <person name="Minhas B.F."/>
            <person name="Madrigal G."/>
            <person name="Bilyk K.T."/>
            <person name="Yoon V."/>
            <person name="Hune M."/>
            <person name="Gregory S."/>
            <person name="Cheng C.H.C."/>
            <person name="Catchen J.M."/>
        </authorList>
    </citation>
    <scope>NUCLEOTIDE SEQUENCE [LARGE SCALE GENOMIC DNA]</scope>
    <source>
        <strain evidence="2">JC2023a</strain>
    </source>
</reference>
<gene>
    <name evidence="2" type="ORF">CesoFtcFv8_018495</name>
</gene>
<comment type="caution">
    <text evidence="2">The sequence shown here is derived from an EMBL/GenBank/DDBJ whole genome shotgun (WGS) entry which is preliminary data.</text>
</comment>
<evidence type="ECO:0000313" key="2">
    <source>
        <dbReference type="EMBL" id="KAK5884699.1"/>
    </source>
</evidence>
<keyword evidence="3" id="KW-1185">Reference proteome</keyword>